<keyword evidence="4" id="KW-1185">Reference proteome</keyword>
<proteinExistence type="predicted"/>
<dbReference type="EMBL" id="JAUUTY010000004">
    <property type="protein sequence ID" value="KAK1648941.1"/>
    <property type="molecule type" value="Genomic_DNA"/>
</dbReference>
<feature type="transmembrane region" description="Helical" evidence="1">
    <location>
        <begin position="12"/>
        <end position="37"/>
    </location>
</feature>
<sequence>MMTMAVCKVTMRMLLLLKAWDVVLVVVSLMASIAVLLKLEPAVFLYNKTMVWLTQLKQGVLTVDAYYMEMEMLMQRARVRESLEMTMQRFLNGLKFNIKEGPCYRRRALHA</sequence>
<comment type="caution">
    <text evidence="3">The sequence shown here is derived from an EMBL/GenBank/DDBJ whole genome shotgun (WGS) entry which is preliminary data.</text>
</comment>
<evidence type="ECO:0000256" key="1">
    <source>
        <dbReference type="SAM" id="Phobius"/>
    </source>
</evidence>
<dbReference type="Proteomes" id="UP001231189">
    <property type="component" value="Unassembled WGS sequence"/>
</dbReference>
<feature type="domain" description="Retrotransposon gag" evidence="2">
    <location>
        <begin position="52"/>
        <end position="95"/>
    </location>
</feature>
<dbReference type="InterPro" id="IPR005162">
    <property type="entry name" value="Retrotrans_gag_dom"/>
</dbReference>
<organism evidence="3 4">
    <name type="scientific">Lolium multiflorum</name>
    <name type="common">Italian ryegrass</name>
    <name type="synonym">Lolium perenne subsp. multiflorum</name>
    <dbReference type="NCBI Taxonomy" id="4521"/>
    <lineage>
        <taxon>Eukaryota</taxon>
        <taxon>Viridiplantae</taxon>
        <taxon>Streptophyta</taxon>
        <taxon>Embryophyta</taxon>
        <taxon>Tracheophyta</taxon>
        <taxon>Spermatophyta</taxon>
        <taxon>Magnoliopsida</taxon>
        <taxon>Liliopsida</taxon>
        <taxon>Poales</taxon>
        <taxon>Poaceae</taxon>
        <taxon>BOP clade</taxon>
        <taxon>Pooideae</taxon>
        <taxon>Poodae</taxon>
        <taxon>Poeae</taxon>
        <taxon>Poeae Chloroplast Group 2 (Poeae type)</taxon>
        <taxon>Loliodinae</taxon>
        <taxon>Loliinae</taxon>
        <taxon>Lolium</taxon>
    </lineage>
</organism>
<accession>A0AAD8SCP3</accession>
<reference evidence="3" key="1">
    <citation type="submission" date="2023-07" db="EMBL/GenBank/DDBJ databases">
        <title>A chromosome-level genome assembly of Lolium multiflorum.</title>
        <authorList>
            <person name="Chen Y."/>
            <person name="Copetti D."/>
            <person name="Kolliker R."/>
            <person name="Studer B."/>
        </authorList>
    </citation>
    <scope>NUCLEOTIDE SEQUENCE</scope>
    <source>
        <strain evidence="3">02402/16</strain>
        <tissue evidence="3">Leaf</tissue>
    </source>
</reference>
<dbReference type="AlphaFoldDB" id="A0AAD8SCP3"/>
<evidence type="ECO:0000259" key="2">
    <source>
        <dbReference type="Pfam" id="PF03732"/>
    </source>
</evidence>
<keyword evidence="1" id="KW-1133">Transmembrane helix</keyword>
<protein>
    <recommendedName>
        <fullName evidence="2">Retrotransposon gag domain-containing protein</fullName>
    </recommendedName>
</protein>
<keyword evidence="1" id="KW-0472">Membrane</keyword>
<keyword evidence="1" id="KW-0812">Transmembrane</keyword>
<evidence type="ECO:0000313" key="4">
    <source>
        <dbReference type="Proteomes" id="UP001231189"/>
    </source>
</evidence>
<dbReference type="Pfam" id="PF03732">
    <property type="entry name" value="Retrotrans_gag"/>
    <property type="match status" value="1"/>
</dbReference>
<evidence type="ECO:0000313" key="3">
    <source>
        <dbReference type="EMBL" id="KAK1648941.1"/>
    </source>
</evidence>
<name>A0AAD8SCP3_LOLMU</name>
<gene>
    <name evidence="3" type="ORF">QYE76_066746</name>
</gene>